<comment type="caution">
    <text evidence="3">The sequence shown here is derived from an EMBL/GenBank/DDBJ whole genome shotgun (WGS) entry which is preliminary data.</text>
</comment>
<evidence type="ECO:0000313" key="4">
    <source>
        <dbReference type="Proteomes" id="UP000284842"/>
    </source>
</evidence>
<dbReference type="STRING" id="181874.A0A409WL28"/>
<sequence>MNIEWKSFVLSLATELFGIMVLQWICAYGKRESLSYKELLCLRQSRYQSLIKWKIPEIVTVLPILLQVFLVIFFAGLIDFLNLSYPNLAIVVGVFIGLTLLFVVVTTMLPAFRLFTSPKEGIPDVLCAYQSLQSWLFVKFFHIVINIIFRNAPLTLMRQDYLYLNSKTGRNVIEHFGAAYQLFKSLSIEEEWKVVDQLAEDTYIPLWPPVNITPGRMSNVVKEKPGFMRDLFACNYSTSFVQRSKTPIR</sequence>
<feature type="transmembrane region" description="Helical" evidence="1">
    <location>
        <begin position="132"/>
        <end position="149"/>
    </location>
</feature>
<dbReference type="InterPro" id="IPR045338">
    <property type="entry name" value="DUF6535"/>
</dbReference>
<evidence type="ECO:0000313" key="3">
    <source>
        <dbReference type="EMBL" id="PPQ79226.1"/>
    </source>
</evidence>
<feature type="transmembrane region" description="Helical" evidence="1">
    <location>
        <begin position="7"/>
        <end position="25"/>
    </location>
</feature>
<feature type="transmembrane region" description="Helical" evidence="1">
    <location>
        <begin position="88"/>
        <end position="112"/>
    </location>
</feature>
<dbReference type="OrthoDB" id="3056663at2759"/>
<name>A0A409WL28_9AGAR</name>
<keyword evidence="1" id="KW-1133">Transmembrane helix</keyword>
<proteinExistence type="predicted"/>
<gene>
    <name evidence="3" type="ORF">CVT24_012962</name>
</gene>
<dbReference type="EMBL" id="NHTK01005426">
    <property type="protein sequence ID" value="PPQ79226.1"/>
    <property type="molecule type" value="Genomic_DNA"/>
</dbReference>
<keyword evidence="4" id="KW-1185">Reference proteome</keyword>
<dbReference type="Proteomes" id="UP000284842">
    <property type="component" value="Unassembled WGS sequence"/>
</dbReference>
<accession>A0A409WL28</accession>
<evidence type="ECO:0000259" key="2">
    <source>
        <dbReference type="Pfam" id="PF20153"/>
    </source>
</evidence>
<reference evidence="3 4" key="1">
    <citation type="journal article" date="2018" name="Evol. Lett.">
        <title>Horizontal gene cluster transfer increased hallucinogenic mushroom diversity.</title>
        <authorList>
            <person name="Reynolds H.T."/>
            <person name="Vijayakumar V."/>
            <person name="Gluck-Thaler E."/>
            <person name="Korotkin H.B."/>
            <person name="Matheny P.B."/>
            <person name="Slot J.C."/>
        </authorList>
    </citation>
    <scope>NUCLEOTIDE SEQUENCE [LARGE SCALE GENOMIC DNA]</scope>
    <source>
        <strain evidence="3 4">2629</strain>
    </source>
</reference>
<keyword evidence="1" id="KW-0472">Membrane</keyword>
<dbReference type="InParanoid" id="A0A409WL28"/>
<evidence type="ECO:0000256" key="1">
    <source>
        <dbReference type="SAM" id="Phobius"/>
    </source>
</evidence>
<dbReference type="Pfam" id="PF20153">
    <property type="entry name" value="DUF6535"/>
    <property type="match status" value="1"/>
</dbReference>
<dbReference type="AlphaFoldDB" id="A0A409WL28"/>
<keyword evidence="1" id="KW-0812">Transmembrane</keyword>
<feature type="transmembrane region" description="Helical" evidence="1">
    <location>
        <begin position="58"/>
        <end position="81"/>
    </location>
</feature>
<feature type="domain" description="DUF6535" evidence="2">
    <location>
        <begin position="7"/>
        <end position="81"/>
    </location>
</feature>
<organism evidence="3 4">
    <name type="scientific">Panaeolus cyanescens</name>
    <dbReference type="NCBI Taxonomy" id="181874"/>
    <lineage>
        <taxon>Eukaryota</taxon>
        <taxon>Fungi</taxon>
        <taxon>Dikarya</taxon>
        <taxon>Basidiomycota</taxon>
        <taxon>Agaricomycotina</taxon>
        <taxon>Agaricomycetes</taxon>
        <taxon>Agaricomycetidae</taxon>
        <taxon>Agaricales</taxon>
        <taxon>Agaricineae</taxon>
        <taxon>Galeropsidaceae</taxon>
        <taxon>Panaeolus</taxon>
    </lineage>
</organism>
<protein>
    <recommendedName>
        <fullName evidence="2">DUF6535 domain-containing protein</fullName>
    </recommendedName>
</protein>